<feature type="domain" description="C2H2-type" evidence="9">
    <location>
        <begin position="204"/>
        <end position="226"/>
    </location>
</feature>
<dbReference type="Proteomes" id="UP001623330">
    <property type="component" value="Unassembled WGS sequence"/>
</dbReference>
<evidence type="ECO:0000313" key="11">
    <source>
        <dbReference type="Proteomes" id="UP001623330"/>
    </source>
</evidence>
<keyword evidence="5" id="KW-0805">Transcription regulation</keyword>
<dbReference type="InterPro" id="IPR036236">
    <property type="entry name" value="Znf_C2H2_sf"/>
</dbReference>
<sequence length="374" mass="43132">MLSDISSRSRSSSVGSISSATSTSSIRAKNYVCEYDQCDKAFTRPSLLTEHQEVVHLGKKPWKCTQCDACFTKKVHLERHIYTHTDERPFHCSFCNKGLITKQQLKRHEITHTRSFQCDYDGCNEAFYKHPQLRAHILSVHLQKLTCPHCKKNFQRPYRLKNHIAKHHNPDVTNAYQCNNSLCSMSFKTWSALQAHVKKDHPKLKCGICGKACVGEDGLNMHMKVHDETLVSRNWKCHLCDDLSFAKKIDLVNHYNSSHPEDMPAYLTEPNRVQYIEIQTEDNNSNSFKPPKIAIQNKELLALQTEASLTSYFESGKDAMTLLLNTVGRKLRCPYAKCYRSFKTEEKYKVHIEKHKIHEAKLAELEMATKIEQS</sequence>
<comment type="caution">
    <text evidence="10">The sequence shown here is derived from an EMBL/GenBank/DDBJ whole genome shotgun (WGS) entry which is preliminary data.</text>
</comment>
<proteinExistence type="predicted"/>
<evidence type="ECO:0000313" key="10">
    <source>
        <dbReference type="EMBL" id="KAL3234641.1"/>
    </source>
</evidence>
<keyword evidence="4" id="KW-0862">Zinc</keyword>
<feature type="domain" description="C2H2-type" evidence="9">
    <location>
        <begin position="62"/>
        <end position="89"/>
    </location>
</feature>
<feature type="domain" description="C2H2-type" evidence="9">
    <location>
        <begin position="31"/>
        <end position="61"/>
    </location>
</feature>
<evidence type="ECO:0000256" key="1">
    <source>
        <dbReference type="ARBA" id="ARBA00004123"/>
    </source>
</evidence>
<dbReference type="SMART" id="SM00355">
    <property type="entry name" value="ZnF_C2H2"/>
    <property type="match status" value="9"/>
</dbReference>
<evidence type="ECO:0000256" key="3">
    <source>
        <dbReference type="ARBA" id="ARBA00022771"/>
    </source>
</evidence>
<feature type="domain" description="C2H2-type" evidence="9">
    <location>
        <begin position="145"/>
        <end position="172"/>
    </location>
</feature>
<feature type="domain" description="C2H2-type" evidence="9">
    <location>
        <begin position="176"/>
        <end position="206"/>
    </location>
</feature>
<dbReference type="Pfam" id="PF00096">
    <property type="entry name" value="zf-C2H2"/>
    <property type="match status" value="4"/>
</dbReference>
<dbReference type="EMBL" id="JBEVYD010000003">
    <property type="protein sequence ID" value="KAL3234641.1"/>
    <property type="molecule type" value="Genomic_DNA"/>
</dbReference>
<gene>
    <name evidence="10" type="ORF">RNJ44_03403</name>
</gene>
<keyword evidence="3 8" id="KW-0863">Zinc-finger</keyword>
<dbReference type="PROSITE" id="PS00028">
    <property type="entry name" value="ZINC_FINGER_C2H2_1"/>
    <property type="match status" value="8"/>
</dbReference>
<reference evidence="10 11" key="1">
    <citation type="submission" date="2024-05" db="EMBL/GenBank/DDBJ databases">
        <title>Long read based assembly of the Candida bracarensis genome reveals expanded adhesin content.</title>
        <authorList>
            <person name="Marcet-Houben M."/>
            <person name="Ksiezopolska E."/>
            <person name="Gabaldon T."/>
        </authorList>
    </citation>
    <scope>NUCLEOTIDE SEQUENCE [LARGE SCALE GENOMIC DNA]</scope>
    <source>
        <strain evidence="10 11">CBM6</strain>
    </source>
</reference>
<evidence type="ECO:0000256" key="7">
    <source>
        <dbReference type="ARBA" id="ARBA00023242"/>
    </source>
</evidence>
<evidence type="ECO:0000256" key="8">
    <source>
        <dbReference type="PROSITE-ProRule" id="PRU00042"/>
    </source>
</evidence>
<keyword evidence="7" id="KW-0539">Nucleus</keyword>
<evidence type="ECO:0000259" key="9">
    <source>
        <dbReference type="PROSITE" id="PS50157"/>
    </source>
</evidence>
<dbReference type="InterPro" id="IPR051061">
    <property type="entry name" value="Zinc_finger_trans_reg"/>
</dbReference>
<organism evidence="10 11">
    <name type="scientific">Nakaseomyces bracarensis</name>
    <dbReference type="NCBI Taxonomy" id="273131"/>
    <lineage>
        <taxon>Eukaryota</taxon>
        <taxon>Fungi</taxon>
        <taxon>Dikarya</taxon>
        <taxon>Ascomycota</taxon>
        <taxon>Saccharomycotina</taxon>
        <taxon>Saccharomycetes</taxon>
        <taxon>Saccharomycetales</taxon>
        <taxon>Saccharomycetaceae</taxon>
        <taxon>Nakaseomyces</taxon>
    </lineage>
</organism>
<dbReference type="PANTHER" id="PTHR46179">
    <property type="entry name" value="ZINC FINGER PROTEIN"/>
    <property type="match status" value="1"/>
</dbReference>
<evidence type="ECO:0000256" key="2">
    <source>
        <dbReference type="ARBA" id="ARBA00022723"/>
    </source>
</evidence>
<evidence type="ECO:0000256" key="5">
    <source>
        <dbReference type="ARBA" id="ARBA00023015"/>
    </source>
</evidence>
<keyword evidence="11" id="KW-1185">Reference proteome</keyword>
<dbReference type="InterPro" id="IPR013087">
    <property type="entry name" value="Znf_C2H2_type"/>
</dbReference>
<dbReference type="Gene3D" id="3.30.160.60">
    <property type="entry name" value="Classic Zinc Finger"/>
    <property type="match status" value="6"/>
</dbReference>
<evidence type="ECO:0000256" key="4">
    <source>
        <dbReference type="ARBA" id="ARBA00022833"/>
    </source>
</evidence>
<keyword evidence="6" id="KW-0804">Transcription</keyword>
<protein>
    <submittedName>
        <fullName evidence="10">Transcription factor IIIA</fullName>
    </submittedName>
</protein>
<keyword evidence="2" id="KW-0479">Metal-binding</keyword>
<feature type="domain" description="C2H2-type" evidence="9">
    <location>
        <begin position="116"/>
        <end position="146"/>
    </location>
</feature>
<name>A0ABR4NZR0_9SACH</name>
<dbReference type="Pfam" id="PF13894">
    <property type="entry name" value="zf-C2H2_4"/>
    <property type="match status" value="1"/>
</dbReference>
<accession>A0ABR4NZR0</accession>
<dbReference type="PROSITE" id="PS50157">
    <property type="entry name" value="ZINC_FINGER_C2H2_2"/>
    <property type="match status" value="7"/>
</dbReference>
<comment type="subcellular location">
    <subcellularLocation>
        <location evidence="1">Nucleus</location>
    </subcellularLocation>
</comment>
<feature type="domain" description="C2H2-type" evidence="9">
    <location>
        <begin position="90"/>
        <end position="117"/>
    </location>
</feature>
<dbReference type="PANTHER" id="PTHR46179:SF13">
    <property type="entry name" value="C2H2-TYPE DOMAIN-CONTAINING PROTEIN"/>
    <property type="match status" value="1"/>
</dbReference>
<dbReference type="SUPFAM" id="SSF57667">
    <property type="entry name" value="beta-beta-alpha zinc fingers"/>
    <property type="match status" value="4"/>
</dbReference>
<evidence type="ECO:0000256" key="6">
    <source>
        <dbReference type="ARBA" id="ARBA00023163"/>
    </source>
</evidence>